<evidence type="ECO:0000256" key="14">
    <source>
        <dbReference type="PIRNR" id="PIRNR004491"/>
    </source>
</evidence>
<comment type="pathway">
    <text evidence="1 14">Cofactor biosynthesis; FAD biosynthesis; FAD from FMN: step 1/1.</text>
</comment>
<evidence type="ECO:0000313" key="17">
    <source>
        <dbReference type="Proteomes" id="UP001499938"/>
    </source>
</evidence>
<comment type="caution">
    <text evidence="16">The sequence shown here is derived from an EMBL/GenBank/DDBJ whole genome shotgun (WGS) entry which is preliminary data.</text>
</comment>
<evidence type="ECO:0000256" key="3">
    <source>
        <dbReference type="ARBA" id="ARBA00022630"/>
    </source>
</evidence>
<keyword evidence="9 14" id="KW-0274">FAD</keyword>
<sequence>MLGFRVSLVLRWTDPAETPATLRPCVATFGNFDGVHRGHRVVIDTLLAEAARRALPAVIVTFDPHPVQVLHPERAPELISPGTLHEELLEATGIDGLCVVPFTTAYAQQLPEDYIVSTFVEGLGVAALVVGADTKGFGRGYTGDVELIRDLGAAHGFDVVVVADQGEGMRWSSTAVRERLRDGDVEGAAEILGRPHRVVGTIVHGFHRGRELGYPTANLERRSRGVVPADGVYAGWFTRLDLPAEHPDRVLPAAISVGTNPTFDGTQRTVEAYCLDRTDLDLYGEEVAVDFVVHLRPTLKFDSIDELLVAMARDVDQARDILSGAR</sequence>
<protein>
    <recommendedName>
        <fullName evidence="14">Riboflavin biosynthesis protein</fullName>
    </recommendedName>
    <domain>
        <recommendedName>
            <fullName evidence="14">Riboflavin kinase</fullName>
            <ecNumber evidence="14">2.7.1.26</ecNumber>
        </recommendedName>
        <alternativeName>
            <fullName evidence="14">Flavokinase</fullName>
        </alternativeName>
    </domain>
    <domain>
        <recommendedName>
            <fullName evidence="14">FMN adenylyltransferase</fullName>
            <ecNumber evidence="14">2.7.7.2</ecNumber>
        </recommendedName>
        <alternativeName>
            <fullName evidence="14">FAD pyrophosphorylase</fullName>
        </alternativeName>
        <alternativeName>
            <fullName evidence="14">FAD synthase</fullName>
        </alternativeName>
    </domain>
</protein>
<evidence type="ECO:0000256" key="13">
    <source>
        <dbReference type="ARBA" id="ARBA00049494"/>
    </source>
</evidence>
<evidence type="ECO:0000256" key="9">
    <source>
        <dbReference type="ARBA" id="ARBA00022827"/>
    </source>
</evidence>
<keyword evidence="17" id="KW-1185">Reference proteome</keyword>
<dbReference type="NCBIfam" id="TIGR00083">
    <property type="entry name" value="ribF"/>
    <property type="match status" value="1"/>
</dbReference>
<dbReference type="InterPro" id="IPR023468">
    <property type="entry name" value="Riboflavin_kinase"/>
</dbReference>
<dbReference type="PIRSF" id="PIRSF004491">
    <property type="entry name" value="FAD_Synth"/>
    <property type="match status" value="1"/>
</dbReference>
<keyword evidence="8 14" id="KW-0418">Kinase</keyword>
<dbReference type="SUPFAM" id="SSF52374">
    <property type="entry name" value="Nucleotidylyl transferase"/>
    <property type="match status" value="1"/>
</dbReference>
<dbReference type="InterPro" id="IPR015865">
    <property type="entry name" value="Riboflavin_kinase_bac/euk"/>
</dbReference>
<evidence type="ECO:0000256" key="5">
    <source>
        <dbReference type="ARBA" id="ARBA00022679"/>
    </source>
</evidence>
<keyword evidence="3 14" id="KW-0285">Flavoprotein</keyword>
<evidence type="ECO:0000256" key="11">
    <source>
        <dbReference type="ARBA" id="ARBA00023268"/>
    </source>
</evidence>
<dbReference type="InterPro" id="IPR015864">
    <property type="entry name" value="FAD_synthase"/>
</dbReference>
<keyword evidence="7 14" id="KW-0547">Nucleotide-binding</keyword>
<comment type="catalytic activity">
    <reaction evidence="13 14">
        <text>FMN + ATP + H(+) = FAD + diphosphate</text>
        <dbReference type="Rhea" id="RHEA:17237"/>
        <dbReference type="ChEBI" id="CHEBI:15378"/>
        <dbReference type="ChEBI" id="CHEBI:30616"/>
        <dbReference type="ChEBI" id="CHEBI:33019"/>
        <dbReference type="ChEBI" id="CHEBI:57692"/>
        <dbReference type="ChEBI" id="CHEBI:58210"/>
        <dbReference type="EC" id="2.7.7.2"/>
    </reaction>
</comment>
<name>A0ABN2LXJ3_9MICO</name>
<dbReference type="Pfam" id="PF01687">
    <property type="entry name" value="Flavokinase"/>
    <property type="match status" value="1"/>
</dbReference>
<comment type="similarity">
    <text evidence="14">Belongs to the ribF family.</text>
</comment>
<keyword evidence="10 14" id="KW-0067">ATP-binding</keyword>
<dbReference type="NCBIfam" id="NF004160">
    <property type="entry name" value="PRK05627.1-3"/>
    <property type="match status" value="1"/>
</dbReference>
<organism evidence="16 17">
    <name type="scientific">Nostocoides veronense</name>
    <dbReference type="NCBI Taxonomy" id="330836"/>
    <lineage>
        <taxon>Bacteria</taxon>
        <taxon>Bacillati</taxon>
        <taxon>Actinomycetota</taxon>
        <taxon>Actinomycetes</taxon>
        <taxon>Micrococcales</taxon>
        <taxon>Intrasporangiaceae</taxon>
        <taxon>Nostocoides</taxon>
    </lineage>
</organism>
<dbReference type="PANTHER" id="PTHR22749">
    <property type="entry name" value="RIBOFLAVIN KINASE/FMN ADENYLYLTRANSFERASE"/>
    <property type="match status" value="1"/>
</dbReference>
<evidence type="ECO:0000256" key="12">
    <source>
        <dbReference type="ARBA" id="ARBA00047880"/>
    </source>
</evidence>
<dbReference type="CDD" id="cd02064">
    <property type="entry name" value="FAD_synthetase_N"/>
    <property type="match status" value="1"/>
</dbReference>
<keyword evidence="11" id="KW-0511">Multifunctional enzyme</keyword>
<feature type="domain" description="Riboflavin kinase" evidence="15">
    <location>
        <begin position="191"/>
        <end position="323"/>
    </location>
</feature>
<dbReference type="EMBL" id="BAAAPO010000042">
    <property type="protein sequence ID" value="GAA1800813.1"/>
    <property type="molecule type" value="Genomic_DNA"/>
</dbReference>
<dbReference type="Pfam" id="PF06574">
    <property type="entry name" value="FAD_syn"/>
    <property type="match status" value="1"/>
</dbReference>
<dbReference type="Proteomes" id="UP001499938">
    <property type="component" value="Unassembled WGS sequence"/>
</dbReference>
<evidence type="ECO:0000256" key="7">
    <source>
        <dbReference type="ARBA" id="ARBA00022741"/>
    </source>
</evidence>
<dbReference type="PANTHER" id="PTHR22749:SF6">
    <property type="entry name" value="RIBOFLAVIN KINASE"/>
    <property type="match status" value="1"/>
</dbReference>
<dbReference type="InterPro" id="IPR023465">
    <property type="entry name" value="Riboflavin_kinase_dom_sf"/>
</dbReference>
<evidence type="ECO:0000256" key="1">
    <source>
        <dbReference type="ARBA" id="ARBA00004726"/>
    </source>
</evidence>
<dbReference type="SMART" id="SM00904">
    <property type="entry name" value="Flavokinase"/>
    <property type="match status" value="1"/>
</dbReference>
<dbReference type="InterPro" id="IPR014729">
    <property type="entry name" value="Rossmann-like_a/b/a_fold"/>
</dbReference>
<evidence type="ECO:0000256" key="10">
    <source>
        <dbReference type="ARBA" id="ARBA00022840"/>
    </source>
</evidence>
<dbReference type="Gene3D" id="3.40.50.620">
    <property type="entry name" value="HUPs"/>
    <property type="match status" value="1"/>
</dbReference>
<comment type="pathway">
    <text evidence="2 14">Cofactor biosynthesis; FMN biosynthesis; FMN from riboflavin (ATP route): step 1/1.</text>
</comment>
<keyword evidence="5 14" id="KW-0808">Transferase</keyword>
<keyword evidence="6 14" id="KW-0548">Nucleotidyltransferase</keyword>
<proteinExistence type="inferred from homology"/>
<evidence type="ECO:0000256" key="2">
    <source>
        <dbReference type="ARBA" id="ARBA00005201"/>
    </source>
</evidence>
<dbReference type="InterPro" id="IPR002606">
    <property type="entry name" value="Riboflavin_kinase_bac"/>
</dbReference>
<evidence type="ECO:0000313" key="16">
    <source>
        <dbReference type="EMBL" id="GAA1800813.1"/>
    </source>
</evidence>
<dbReference type="Gene3D" id="2.40.30.30">
    <property type="entry name" value="Riboflavin kinase-like"/>
    <property type="match status" value="1"/>
</dbReference>
<dbReference type="EC" id="2.7.7.2" evidence="14"/>
<dbReference type="EC" id="2.7.1.26" evidence="14"/>
<evidence type="ECO:0000256" key="4">
    <source>
        <dbReference type="ARBA" id="ARBA00022643"/>
    </source>
</evidence>
<evidence type="ECO:0000256" key="8">
    <source>
        <dbReference type="ARBA" id="ARBA00022777"/>
    </source>
</evidence>
<comment type="catalytic activity">
    <reaction evidence="12 14">
        <text>riboflavin + ATP = FMN + ADP + H(+)</text>
        <dbReference type="Rhea" id="RHEA:14357"/>
        <dbReference type="ChEBI" id="CHEBI:15378"/>
        <dbReference type="ChEBI" id="CHEBI:30616"/>
        <dbReference type="ChEBI" id="CHEBI:57986"/>
        <dbReference type="ChEBI" id="CHEBI:58210"/>
        <dbReference type="ChEBI" id="CHEBI:456216"/>
        <dbReference type="EC" id="2.7.1.26"/>
    </reaction>
</comment>
<evidence type="ECO:0000256" key="6">
    <source>
        <dbReference type="ARBA" id="ARBA00022695"/>
    </source>
</evidence>
<accession>A0ABN2LXJ3</accession>
<dbReference type="GO" id="GO:0016301">
    <property type="term" value="F:kinase activity"/>
    <property type="evidence" value="ECO:0007669"/>
    <property type="project" value="UniProtKB-KW"/>
</dbReference>
<dbReference type="SUPFAM" id="SSF82114">
    <property type="entry name" value="Riboflavin kinase-like"/>
    <property type="match status" value="1"/>
</dbReference>
<evidence type="ECO:0000259" key="15">
    <source>
        <dbReference type="SMART" id="SM00904"/>
    </source>
</evidence>
<gene>
    <name evidence="16" type="ORF">GCM10009811_25650</name>
</gene>
<keyword evidence="4 14" id="KW-0288">FMN</keyword>
<reference evidence="16 17" key="1">
    <citation type="journal article" date="2019" name="Int. J. Syst. Evol. Microbiol.">
        <title>The Global Catalogue of Microorganisms (GCM) 10K type strain sequencing project: providing services to taxonomists for standard genome sequencing and annotation.</title>
        <authorList>
            <consortium name="The Broad Institute Genomics Platform"/>
            <consortium name="The Broad Institute Genome Sequencing Center for Infectious Disease"/>
            <person name="Wu L."/>
            <person name="Ma J."/>
        </authorList>
    </citation>
    <scope>NUCLEOTIDE SEQUENCE [LARGE SCALE GENOMIC DNA]</scope>
    <source>
        <strain evidence="16 17">JCM 15592</strain>
    </source>
</reference>